<dbReference type="EMBL" id="MGHL01000004">
    <property type="protein sequence ID" value="OGM70516.1"/>
    <property type="molecule type" value="Genomic_DNA"/>
</dbReference>
<evidence type="ECO:0000313" key="3">
    <source>
        <dbReference type="Proteomes" id="UP000178429"/>
    </source>
</evidence>
<protein>
    <recommendedName>
        <fullName evidence="1">PD-(D/E)XK endonuclease-like domain-containing protein</fullName>
    </recommendedName>
</protein>
<feature type="domain" description="PD-(D/E)XK endonuclease-like" evidence="1">
    <location>
        <begin position="74"/>
        <end position="212"/>
    </location>
</feature>
<dbReference type="InterPro" id="IPR038726">
    <property type="entry name" value="PDDEXK_AddAB-type"/>
</dbReference>
<dbReference type="STRING" id="1802525.A2975_01925"/>
<comment type="caution">
    <text evidence="2">The sequence shown here is derived from an EMBL/GenBank/DDBJ whole genome shotgun (WGS) entry which is preliminary data.</text>
</comment>
<evidence type="ECO:0000259" key="1">
    <source>
        <dbReference type="Pfam" id="PF12705"/>
    </source>
</evidence>
<organism evidence="2 3">
    <name type="scientific">Candidatus Woesebacteria bacterium RIFCSPLOWO2_01_FULL_44_14</name>
    <dbReference type="NCBI Taxonomy" id="1802525"/>
    <lineage>
        <taxon>Bacteria</taxon>
        <taxon>Candidatus Woeseibacteriota</taxon>
    </lineage>
</organism>
<name>A0A1F8C2E5_9BACT</name>
<dbReference type="Gene3D" id="3.90.320.10">
    <property type="match status" value="1"/>
</dbReference>
<dbReference type="Pfam" id="PF12705">
    <property type="entry name" value="PDDEXK_1"/>
    <property type="match status" value="1"/>
</dbReference>
<dbReference type="AlphaFoldDB" id="A0A1F8C2E5"/>
<proteinExistence type="predicted"/>
<dbReference type="Proteomes" id="UP000178429">
    <property type="component" value="Unassembled WGS sequence"/>
</dbReference>
<accession>A0A1F8C2E5</accession>
<reference evidence="2 3" key="1">
    <citation type="journal article" date="2016" name="Nat. Commun.">
        <title>Thousands of microbial genomes shed light on interconnected biogeochemical processes in an aquifer system.</title>
        <authorList>
            <person name="Anantharaman K."/>
            <person name="Brown C.T."/>
            <person name="Hug L.A."/>
            <person name="Sharon I."/>
            <person name="Castelle C.J."/>
            <person name="Probst A.J."/>
            <person name="Thomas B.C."/>
            <person name="Singh A."/>
            <person name="Wilkins M.J."/>
            <person name="Karaoz U."/>
            <person name="Brodie E.L."/>
            <person name="Williams K.H."/>
            <person name="Hubbard S.S."/>
            <person name="Banfield J.F."/>
        </authorList>
    </citation>
    <scope>NUCLEOTIDE SEQUENCE [LARGE SCALE GENOMIC DNA]</scope>
</reference>
<sequence>MATTPLKLSPSDFAYLYKECKLCYWLKIKYGIYQPSMPMPGVFAAINTRLQTPLVRKNLSALAKGLPDGKVVMQEGWVESRVVPGTNVYIKGKYDLLAKKSDGTYTLVDLKISQPHEDKINVYQSQLAAYKFALENPASGKPVQITQMGLLVFYPDTVTFKSGKALFSFPPTWLEVPVDDGKFFDFIAKVDKLLAGPAPKETASCKWCQYRHTGDRLAHE</sequence>
<gene>
    <name evidence="2" type="ORF">A2975_01925</name>
</gene>
<evidence type="ECO:0000313" key="2">
    <source>
        <dbReference type="EMBL" id="OGM70516.1"/>
    </source>
</evidence>
<dbReference type="InterPro" id="IPR011604">
    <property type="entry name" value="PDDEXK-like_dom_sf"/>
</dbReference>